<proteinExistence type="predicted"/>
<name>A0A6J4JF76_9BACT</name>
<organism evidence="1">
    <name type="scientific">uncultured Adhaeribacter sp</name>
    <dbReference type="NCBI Taxonomy" id="448109"/>
    <lineage>
        <taxon>Bacteria</taxon>
        <taxon>Pseudomonadati</taxon>
        <taxon>Bacteroidota</taxon>
        <taxon>Cytophagia</taxon>
        <taxon>Cytophagales</taxon>
        <taxon>Hymenobacteraceae</taxon>
        <taxon>Adhaeribacter</taxon>
        <taxon>environmental samples</taxon>
    </lineage>
</organism>
<evidence type="ECO:0000313" key="1">
    <source>
        <dbReference type="EMBL" id="CAA9278951.1"/>
    </source>
</evidence>
<protein>
    <submittedName>
        <fullName evidence="1">Uncharacterized protein</fullName>
    </submittedName>
</protein>
<reference evidence="1" key="1">
    <citation type="submission" date="2020-02" db="EMBL/GenBank/DDBJ databases">
        <authorList>
            <person name="Meier V. D."/>
        </authorList>
    </citation>
    <scope>NUCLEOTIDE SEQUENCE</scope>
    <source>
        <strain evidence="1">AVDCRST_MAG95</strain>
    </source>
</reference>
<accession>A0A6J4JF76</accession>
<dbReference type="AlphaFoldDB" id="A0A6J4JF76"/>
<sequence>MRIIVRPLASAGVYYFARPEAYQMVDTRPEPRARILFASKEGFFNQFAKTLI</sequence>
<dbReference type="EMBL" id="CADCTJ010000998">
    <property type="protein sequence ID" value="CAA9278951.1"/>
    <property type="molecule type" value="Genomic_DNA"/>
</dbReference>
<gene>
    <name evidence="1" type="ORF">AVDCRST_MAG95-3176</name>
</gene>